<dbReference type="InterPro" id="IPR012967">
    <property type="entry name" value="COMT_dimerisation"/>
</dbReference>
<dbReference type="InterPro" id="IPR001077">
    <property type="entry name" value="COMT_C"/>
</dbReference>
<feature type="domain" description="O-methyltransferase dimerisation" evidence="6">
    <location>
        <begin position="58"/>
        <end position="131"/>
    </location>
</feature>
<dbReference type="Proteomes" id="UP000760494">
    <property type="component" value="Unassembled WGS sequence"/>
</dbReference>
<dbReference type="PROSITE" id="PS51683">
    <property type="entry name" value="SAM_OMT_II"/>
    <property type="match status" value="1"/>
</dbReference>
<feature type="active site" description="Proton acceptor" evidence="4">
    <location>
        <position position="299"/>
    </location>
</feature>
<feature type="domain" description="O-methyltransferase C-terminal" evidence="5">
    <location>
        <begin position="226"/>
        <end position="369"/>
    </location>
</feature>
<dbReference type="Gene3D" id="3.40.50.150">
    <property type="entry name" value="Vaccinia Virus protein VP39"/>
    <property type="match status" value="1"/>
</dbReference>
<evidence type="ECO:0000313" key="7">
    <source>
        <dbReference type="EMBL" id="VTT83916.1"/>
    </source>
</evidence>
<protein>
    <recommendedName>
        <fullName evidence="9">O-methyltransferase domain-containing protein</fullName>
    </recommendedName>
</protein>
<dbReference type="SUPFAM" id="SSF46785">
    <property type="entry name" value="Winged helix' DNA-binding domain"/>
    <property type="match status" value="1"/>
</dbReference>
<sequence length="391" mass="44390">MASPSTDRLHLIEYLQDPGNPDGESRERLIEACQDVIASLERPIETARKQAFLTLDHAVIRSAIKLNLFKALDKEDRPYSTQELALATTPQCNHVLLSRLLRYLATRPLRLVIETSAGFWQRTARGSVFAQDSFKSGCSMYFDACGPAFQALPTWICTPDHERLHSPFQVAYPGQGSFFKRLQEDDSMLQTFQCWMETVSRHQFCAQETIDFNEWIPDGTSDSDVVFVDVGGGTGDQAIALGYKRIGLPGRIINQDLLPISQEAEEMLRSHNIERITYNFFDEQPLKGACVYHYRQIFHDWPDADCERILRRAKDSMTASSTLLIDEVVLPETGAHWMVMQRDLTMMALFNAAERSQVQWSSLLQHVGLRIEAIRCYDDTMAACIIVAKSI</sequence>
<dbReference type="PANTHER" id="PTHR43712:SF2">
    <property type="entry name" value="O-METHYLTRANSFERASE CICE"/>
    <property type="match status" value="1"/>
</dbReference>
<evidence type="ECO:0000256" key="1">
    <source>
        <dbReference type="ARBA" id="ARBA00022603"/>
    </source>
</evidence>
<evidence type="ECO:0000256" key="3">
    <source>
        <dbReference type="ARBA" id="ARBA00022691"/>
    </source>
</evidence>
<accession>A0A9Q9UH70</accession>
<dbReference type="Pfam" id="PF00891">
    <property type="entry name" value="Methyltransf_2"/>
    <property type="match status" value="1"/>
</dbReference>
<gene>
    <name evidence="7" type="ORF">C2S_12907</name>
</gene>
<dbReference type="InterPro" id="IPR036390">
    <property type="entry name" value="WH_DNA-bd_sf"/>
</dbReference>
<dbReference type="AlphaFoldDB" id="A0A9Q9UH70"/>
<dbReference type="PANTHER" id="PTHR43712">
    <property type="entry name" value="PUTATIVE (AFU_ORTHOLOGUE AFUA_4G14580)-RELATED"/>
    <property type="match status" value="1"/>
</dbReference>
<name>A0A9Q9UH70_FUSFU</name>
<dbReference type="EMBL" id="CABFJX010000422">
    <property type="protein sequence ID" value="VTT83916.1"/>
    <property type="molecule type" value="Genomic_DNA"/>
</dbReference>
<reference evidence="7" key="1">
    <citation type="submission" date="2019-05" db="EMBL/GenBank/DDBJ databases">
        <authorList>
            <person name="Piombo E."/>
        </authorList>
    </citation>
    <scope>NUCLEOTIDE SEQUENCE</scope>
    <source>
        <strain evidence="7">C2S</strain>
    </source>
</reference>
<dbReference type="GO" id="GO:0008171">
    <property type="term" value="F:O-methyltransferase activity"/>
    <property type="evidence" value="ECO:0007669"/>
    <property type="project" value="InterPro"/>
</dbReference>
<proteinExistence type="predicted"/>
<dbReference type="InterPro" id="IPR036388">
    <property type="entry name" value="WH-like_DNA-bd_sf"/>
</dbReference>
<evidence type="ECO:0008006" key="9">
    <source>
        <dbReference type="Google" id="ProtNLM"/>
    </source>
</evidence>
<evidence type="ECO:0000256" key="2">
    <source>
        <dbReference type="ARBA" id="ARBA00022679"/>
    </source>
</evidence>
<dbReference type="InterPro" id="IPR016461">
    <property type="entry name" value="COMT-like"/>
</dbReference>
<evidence type="ECO:0000256" key="4">
    <source>
        <dbReference type="PIRSR" id="PIRSR005739-1"/>
    </source>
</evidence>
<evidence type="ECO:0000259" key="5">
    <source>
        <dbReference type="Pfam" id="PF00891"/>
    </source>
</evidence>
<keyword evidence="1" id="KW-0489">Methyltransferase</keyword>
<dbReference type="PIRSF" id="PIRSF005739">
    <property type="entry name" value="O-mtase"/>
    <property type="match status" value="1"/>
</dbReference>
<evidence type="ECO:0000259" key="6">
    <source>
        <dbReference type="Pfam" id="PF08100"/>
    </source>
</evidence>
<dbReference type="InterPro" id="IPR029063">
    <property type="entry name" value="SAM-dependent_MTases_sf"/>
</dbReference>
<dbReference type="SUPFAM" id="SSF53335">
    <property type="entry name" value="S-adenosyl-L-methionine-dependent methyltransferases"/>
    <property type="match status" value="1"/>
</dbReference>
<comment type="caution">
    <text evidence="7">The sequence shown here is derived from an EMBL/GenBank/DDBJ whole genome shotgun (WGS) entry which is preliminary data.</text>
</comment>
<dbReference type="Gene3D" id="1.10.10.10">
    <property type="entry name" value="Winged helix-like DNA-binding domain superfamily/Winged helix DNA-binding domain"/>
    <property type="match status" value="1"/>
</dbReference>
<keyword evidence="2" id="KW-0808">Transferase</keyword>
<keyword evidence="3" id="KW-0949">S-adenosyl-L-methionine</keyword>
<dbReference type="GO" id="GO:0046983">
    <property type="term" value="F:protein dimerization activity"/>
    <property type="evidence" value="ECO:0007669"/>
    <property type="project" value="InterPro"/>
</dbReference>
<organism evidence="7 8">
    <name type="scientific">Fusarium fujikuroi</name>
    <name type="common">Bakanae and foot rot disease fungus</name>
    <name type="synonym">Gibberella fujikuroi</name>
    <dbReference type="NCBI Taxonomy" id="5127"/>
    <lineage>
        <taxon>Eukaryota</taxon>
        <taxon>Fungi</taxon>
        <taxon>Dikarya</taxon>
        <taxon>Ascomycota</taxon>
        <taxon>Pezizomycotina</taxon>
        <taxon>Sordariomycetes</taxon>
        <taxon>Hypocreomycetidae</taxon>
        <taxon>Hypocreales</taxon>
        <taxon>Nectriaceae</taxon>
        <taxon>Fusarium</taxon>
        <taxon>Fusarium fujikuroi species complex</taxon>
    </lineage>
</organism>
<dbReference type="GO" id="GO:0032259">
    <property type="term" value="P:methylation"/>
    <property type="evidence" value="ECO:0007669"/>
    <property type="project" value="UniProtKB-KW"/>
</dbReference>
<dbReference type="Pfam" id="PF08100">
    <property type="entry name" value="Dimerisation"/>
    <property type="match status" value="1"/>
</dbReference>
<evidence type="ECO:0000313" key="8">
    <source>
        <dbReference type="Proteomes" id="UP000760494"/>
    </source>
</evidence>